<keyword evidence="2" id="KW-1185">Reference proteome</keyword>
<dbReference type="Proteomes" id="UP001497644">
    <property type="component" value="Chromosome 3"/>
</dbReference>
<accession>A0AAV2NMM5</accession>
<protein>
    <submittedName>
        <fullName evidence="1">Uncharacterized protein</fullName>
    </submittedName>
</protein>
<gene>
    <name evidence="1" type="ORF">LPLAT_LOCUS7586</name>
</gene>
<name>A0AAV2NMM5_9HYME</name>
<reference evidence="1" key="1">
    <citation type="submission" date="2024-04" db="EMBL/GenBank/DDBJ databases">
        <authorList>
            <consortium name="Molecular Ecology Group"/>
        </authorList>
    </citation>
    <scope>NUCLEOTIDE SEQUENCE</scope>
</reference>
<sequence length="108" mass="12138">MRYVIGESRRGRGRLALGCQAETSGGLDRVDERYRFDETQSRGLSTAIGARFAKRETHRPVFALFLARVSSVHRLDVRATSMHVARDQSSESEMCPAGASRYELTDRC</sequence>
<dbReference type="AlphaFoldDB" id="A0AAV2NMM5"/>
<evidence type="ECO:0000313" key="2">
    <source>
        <dbReference type="Proteomes" id="UP001497644"/>
    </source>
</evidence>
<dbReference type="EMBL" id="OZ034826">
    <property type="protein sequence ID" value="CAL1681600.1"/>
    <property type="molecule type" value="Genomic_DNA"/>
</dbReference>
<evidence type="ECO:0000313" key="1">
    <source>
        <dbReference type="EMBL" id="CAL1681600.1"/>
    </source>
</evidence>
<proteinExistence type="predicted"/>
<organism evidence="1 2">
    <name type="scientific">Lasius platythorax</name>
    <dbReference type="NCBI Taxonomy" id="488582"/>
    <lineage>
        <taxon>Eukaryota</taxon>
        <taxon>Metazoa</taxon>
        <taxon>Ecdysozoa</taxon>
        <taxon>Arthropoda</taxon>
        <taxon>Hexapoda</taxon>
        <taxon>Insecta</taxon>
        <taxon>Pterygota</taxon>
        <taxon>Neoptera</taxon>
        <taxon>Endopterygota</taxon>
        <taxon>Hymenoptera</taxon>
        <taxon>Apocrita</taxon>
        <taxon>Aculeata</taxon>
        <taxon>Formicoidea</taxon>
        <taxon>Formicidae</taxon>
        <taxon>Formicinae</taxon>
        <taxon>Lasius</taxon>
        <taxon>Lasius</taxon>
    </lineage>
</organism>